<dbReference type="VEuPathDB" id="FungiDB:PHYBLDRAFT_141380"/>
<keyword evidence="2" id="KW-1185">Reference proteome</keyword>
<protein>
    <submittedName>
        <fullName evidence="1">Uncharacterized protein</fullName>
    </submittedName>
</protein>
<name>A0A162US15_PHYB8</name>
<dbReference type="AlphaFoldDB" id="A0A162US15"/>
<evidence type="ECO:0000313" key="2">
    <source>
        <dbReference type="Proteomes" id="UP000077315"/>
    </source>
</evidence>
<dbReference type="InParanoid" id="A0A162US15"/>
<gene>
    <name evidence="1" type="ORF">PHYBLDRAFT_141380</name>
</gene>
<proteinExistence type="predicted"/>
<organism evidence="1 2">
    <name type="scientific">Phycomyces blakesleeanus (strain ATCC 8743b / DSM 1359 / FGSC 10004 / NBRC 33097 / NRRL 1555)</name>
    <dbReference type="NCBI Taxonomy" id="763407"/>
    <lineage>
        <taxon>Eukaryota</taxon>
        <taxon>Fungi</taxon>
        <taxon>Fungi incertae sedis</taxon>
        <taxon>Mucoromycota</taxon>
        <taxon>Mucoromycotina</taxon>
        <taxon>Mucoromycetes</taxon>
        <taxon>Mucorales</taxon>
        <taxon>Phycomycetaceae</taxon>
        <taxon>Phycomyces</taxon>
    </lineage>
</organism>
<dbReference type="RefSeq" id="XP_018295533.1">
    <property type="nucleotide sequence ID" value="XM_018430581.1"/>
</dbReference>
<dbReference type="Proteomes" id="UP000077315">
    <property type="component" value="Unassembled WGS sequence"/>
</dbReference>
<evidence type="ECO:0000313" key="1">
    <source>
        <dbReference type="EMBL" id="OAD77493.1"/>
    </source>
</evidence>
<dbReference type="GeneID" id="28991487"/>
<reference evidence="2" key="1">
    <citation type="submission" date="2015-06" db="EMBL/GenBank/DDBJ databases">
        <title>Expansion of signal transduction pathways in fungi by whole-genome duplication.</title>
        <authorList>
            <consortium name="DOE Joint Genome Institute"/>
            <person name="Corrochano L.M."/>
            <person name="Kuo A."/>
            <person name="Marcet-Houben M."/>
            <person name="Polaino S."/>
            <person name="Salamov A."/>
            <person name="Villalobos J.M."/>
            <person name="Alvarez M.I."/>
            <person name="Avalos J."/>
            <person name="Benito E.P."/>
            <person name="Benoit I."/>
            <person name="Burger G."/>
            <person name="Camino L.P."/>
            <person name="Canovas D."/>
            <person name="Cerda-Olmedo E."/>
            <person name="Cheng J.-F."/>
            <person name="Dominguez A."/>
            <person name="Elias M."/>
            <person name="Eslava A.P."/>
            <person name="Glaser F."/>
            <person name="Grimwood J."/>
            <person name="Gutierrez G."/>
            <person name="Heitman J."/>
            <person name="Henrissat B."/>
            <person name="Iturriaga E.A."/>
            <person name="Lang B.F."/>
            <person name="Lavin J.L."/>
            <person name="Lee S."/>
            <person name="Li W."/>
            <person name="Lindquist E."/>
            <person name="Lopez-Garcia S."/>
            <person name="Luque E.M."/>
            <person name="Marcos A.T."/>
            <person name="Martin J."/>
            <person name="McCluskey K."/>
            <person name="Medina H.R."/>
            <person name="Miralles-Duran A."/>
            <person name="Miyazaki A."/>
            <person name="Munoz-Torres E."/>
            <person name="Oguiza J.A."/>
            <person name="Ohm R."/>
            <person name="Olmedo M."/>
            <person name="Orejas M."/>
            <person name="Ortiz-Castellanos L."/>
            <person name="Pisabarro A.G."/>
            <person name="Rodriguez-Romero J."/>
            <person name="Ruiz-Herrera J."/>
            <person name="Ruiz-Vazquez R."/>
            <person name="Sanz C."/>
            <person name="Schackwitz W."/>
            <person name="Schmutz J."/>
            <person name="Shahriari M."/>
            <person name="Shelest E."/>
            <person name="Silva-Franco F."/>
            <person name="Soanes D."/>
            <person name="Syed K."/>
            <person name="Tagua V.G."/>
            <person name="Talbot N.J."/>
            <person name="Thon M."/>
            <person name="De vries R.P."/>
            <person name="Wiebenga A."/>
            <person name="Yadav J.S."/>
            <person name="Braun E.L."/>
            <person name="Baker S."/>
            <person name="Garre V."/>
            <person name="Horwitz B."/>
            <person name="Torres-Martinez S."/>
            <person name="Idnurm A."/>
            <person name="Herrera-Estrella A."/>
            <person name="Gabaldon T."/>
            <person name="Grigoriev I.V."/>
        </authorList>
    </citation>
    <scope>NUCLEOTIDE SEQUENCE [LARGE SCALE GENOMIC DNA]</scope>
    <source>
        <strain evidence="2">NRRL 1555(-)</strain>
    </source>
</reference>
<sequence>MIDMCLVDLLSWSWENVLHSTINIANQSKLMNLVLPNTVLSVPSLSLKPSSKSRTLAHIAALKRQI</sequence>
<dbReference type="EMBL" id="KV440974">
    <property type="protein sequence ID" value="OAD77493.1"/>
    <property type="molecule type" value="Genomic_DNA"/>
</dbReference>
<accession>A0A162US15</accession>